<evidence type="ECO:0000313" key="1">
    <source>
        <dbReference type="EMBL" id="DAE12494.1"/>
    </source>
</evidence>
<name>A0A8S5PZL0_9CAUD</name>
<dbReference type="EMBL" id="BK015553">
    <property type="protein sequence ID" value="DAE12494.1"/>
    <property type="molecule type" value="Genomic_DNA"/>
</dbReference>
<proteinExistence type="predicted"/>
<reference evidence="1" key="1">
    <citation type="journal article" date="2021" name="Proc. Natl. Acad. Sci. U.S.A.">
        <title>A Catalog of Tens of Thousands of Viruses from Human Metagenomes Reveals Hidden Associations with Chronic Diseases.</title>
        <authorList>
            <person name="Tisza M.J."/>
            <person name="Buck C.B."/>
        </authorList>
    </citation>
    <scope>NUCLEOTIDE SEQUENCE</scope>
    <source>
        <strain evidence="1">Ct3k57</strain>
    </source>
</reference>
<accession>A0A8S5PZL0</accession>
<protein>
    <submittedName>
        <fullName evidence="1">Uncharacterized protein</fullName>
    </submittedName>
</protein>
<organism evidence="1">
    <name type="scientific">Podoviridae sp. ct3k57</name>
    <dbReference type="NCBI Taxonomy" id="2825217"/>
    <lineage>
        <taxon>Viruses</taxon>
        <taxon>Duplodnaviria</taxon>
        <taxon>Heunggongvirae</taxon>
        <taxon>Uroviricota</taxon>
        <taxon>Caudoviricetes</taxon>
    </lineage>
</organism>
<sequence>MPISPLSAGFFVPSSYDTHRKNTFRVDIRKRIVFNKHIQTTPHQRTAGQYLELSSH</sequence>